<feature type="transmembrane region" description="Helical" evidence="6">
    <location>
        <begin position="306"/>
        <end position="327"/>
    </location>
</feature>
<evidence type="ECO:0000256" key="6">
    <source>
        <dbReference type="SAM" id="Phobius"/>
    </source>
</evidence>
<keyword evidence="8" id="KW-1185">Reference proteome</keyword>
<accession>A0ABY7P625</accession>
<organism evidence="7 8">
    <name type="scientific">Streptomyces camelliae</name>
    <dbReference type="NCBI Taxonomy" id="3004093"/>
    <lineage>
        <taxon>Bacteria</taxon>
        <taxon>Bacillati</taxon>
        <taxon>Actinomycetota</taxon>
        <taxon>Actinomycetes</taxon>
        <taxon>Kitasatosporales</taxon>
        <taxon>Streptomycetaceae</taxon>
        <taxon>Streptomyces</taxon>
    </lineage>
</organism>
<feature type="transmembrane region" description="Helical" evidence="6">
    <location>
        <begin position="146"/>
        <end position="164"/>
    </location>
</feature>
<keyword evidence="4 6" id="KW-1133">Transmembrane helix</keyword>
<feature type="transmembrane region" description="Helical" evidence="6">
    <location>
        <begin position="49"/>
        <end position="69"/>
    </location>
</feature>
<evidence type="ECO:0000256" key="1">
    <source>
        <dbReference type="ARBA" id="ARBA00004651"/>
    </source>
</evidence>
<feature type="transmembrane region" description="Helical" evidence="6">
    <location>
        <begin position="12"/>
        <end position="37"/>
    </location>
</feature>
<evidence type="ECO:0000313" key="8">
    <source>
        <dbReference type="Proteomes" id="UP001212326"/>
    </source>
</evidence>
<evidence type="ECO:0000313" key="7">
    <source>
        <dbReference type="EMBL" id="WBO65132.1"/>
    </source>
</evidence>
<dbReference type="InterPro" id="IPR022324">
    <property type="entry name" value="Bacilysin_exporter_BacE_put"/>
</dbReference>
<dbReference type="CDD" id="cd06173">
    <property type="entry name" value="MFS_MefA_like"/>
    <property type="match status" value="1"/>
</dbReference>
<feature type="transmembrane region" description="Helical" evidence="6">
    <location>
        <begin position="283"/>
        <end position="300"/>
    </location>
</feature>
<evidence type="ECO:0000256" key="4">
    <source>
        <dbReference type="ARBA" id="ARBA00022989"/>
    </source>
</evidence>
<evidence type="ECO:0000256" key="3">
    <source>
        <dbReference type="ARBA" id="ARBA00022692"/>
    </source>
</evidence>
<proteinExistence type="predicted"/>
<dbReference type="SUPFAM" id="SSF103473">
    <property type="entry name" value="MFS general substrate transporter"/>
    <property type="match status" value="1"/>
</dbReference>
<reference evidence="7 8" key="1">
    <citation type="submission" date="2022-12" db="EMBL/GenBank/DDBJ databases">
        <authorList>
            <person name="Mo P."/>
        </authorList>
    </citation>
    <scope>NUCLEOTIDE SEQUENCE [LARGE SCALE GENOMIC DNA]</scope>
    <source>
        <strain evidence="7 8">HUAS 2-6</strain>
    </source>
</reference>
<dbReference type="InterPro" id="IPR011701">
    <property type="entry name" value="MFS"/>
</dbReference>
<feature type="transmembrane region" description="Helical" evidence="6">
    <location>
        <begin position="219"/>
        <end position="242"/>
    </location>
</feature>
<dbReference type="PRINTS" id="PR01988">
    <property type="entry name" value="EXPORTERBACE"/>
</dbReference>
<dbReference type="RefSeq" id="WP_270082754.1">
    <property type="nucleotide sequence ID" value="NZ_CP115300.1"/>
</dbReference>
<keyword evidence="2" id="KW-1003">Cell membrane</keyword>
<dbReference type="InterPro" id="IPR036259">
    <property type="entry name" value="MFS_trans_sf"/>
</dbReference>
<dbReference type="PANTHER" id="PTHR23513">
    <property type="entry name" value="INTEGRAL MEMBRANE EFFLUX PROTEIN-RELATED"/>
    <property type="match status" value="1"/>
</dbReference>
<comment type="subcellular location">
    <subcellularLocation>
        <location evidence="1">Cell membrane</location>
        <topology evidence="1">Multi-pass membrane protein</topology>
    </subcellularLocation>
</comment>
<dbReference type="EMBL" id="CP115300">
    <property type="protein sequence ID" value="WBO65132.1"/>
    <property type="molecule type" value="Genomic_DNA"/>
</dbReference>
<feature type="transmembrane region" description="Helical" evidence="6">
    <location>
        <begin position="254"/>
        <end position="276"/>
    </location>
</feature>
<feature type="transmembrane region" description="Helical" evidence="6">
    <location>
        <begin position="348"/>
        <end position="367"/>
    </location>
</feature>
<evidence type="ECO:0000256" key="2">
    <source>
        <dbReference type="ARBA" id="ARBA00022475"/>
    </source>
</evidence>
<sequence length="420" mass="44419">MSRFDVLRLPAFRLFFVAQLGSALGDFMVAPALAFAILDRTGSPGDIGLVLAARTIPVVLFMLLGGVVADRWPRHRVMFGADAVRVVSQGITAALVLSGDARIWQLMALQAVHGTASALFTPAVTGLVGQVVDAERRHSANALRSMTHSAAMITGPLLSTLLIVTVGSGWAIAADAATFAVSAFCLARIHLPPTPARPTDARNMLVELKLGWREFRSRTWVWSVILMASLTNMMYAVFTVLGPVLSKRELGSPGAWGAILAAFGLGAVTGSASALWLRVRHPLRTGVLSLTLFAAPPLVMSATDSAVIAGAAAFLGGMALMFFNPLWETTLQKEIPGDKLSRVSAYEWFGSYAAQPVGLALAGPVAAATSVRFTLFAAGATQLVVCLATLAGRDVRAYRAADHQAEGADHQTEGRERTTQ</sequence>
<protein>
    <submittedName>
        <fullName evidence="7">MFS transporter</fullName>
    </submittedName>
</protein>
<name>A0ABY7P625_9ACTN</name>
<keyword evidence="5 6" id="KW-0472">Membrane</keyword>
<keyword evidence="3 6" id="KW-0812">Transmembrane</keyword>
<dbReference type="Gene3D" id="1.20.1250.20">
    <property type="entry name" value="MFS general substrate transporter like domains"/>
    <property type="match status" value="1"/>
</dbReference>
<dbReference type="PANTHER" id="PTHR23513:SF11">
    <property type="entry name" value="STAPHYLOFERRIN A TRANSPORTER"/>
    <property type="match status" value="1"/>
</dbReference>
<dbReference type="Proteomes" id="UP001212326">
    <property type="component" value="Chromosome"/>
</dbReference>
<gene>
    <name evidence="7" type="ORF">O1G22_20985</name>
</gene>
<evidence type="ECO:0000256" key="5">
    <source>
        <dbReference type="ARBA" id="ARBA00023136"/>
    </source>
</evidence>
<feature type="transmembrane region" description="Helical" evidence="6">
    <location>
        <begin position="373"/>
        <end position="391"/>
    </location>
</feature>
<dbReference type="Pfam" id="PF07690">
    <property type="entry name" value="MFS_1"/>
    <property type="match status" value="1"/>
</dbReference>